<organism evidence="2 3">
    <name type="scientific">Frankliniella fusca</name>
    <dbReference type="NCBI Taxonomy" id="407009"/>
    <lineage>
        <taxon>Eukaryota</taxon>
        <taxon>Metazoa</taxon>
        <taxon>Ecdysozoa</taxon>
        <taxon>Arthropoda</taxon>
        <taxon>Hexapoda</taxon>
        <taxon>Insecta</taxon>
        <taxon>Pterygota</taxon>
        <taxon>Neoptera</taxon>
        <taxon>Paraneoptera</taxon>
        <taxon>Thysanoptera</taxon>
        <taxon>Terebrantia</taxon>
        <taxon>Thripoidea</taxon>
        <taxon>Thripidae</taxon>
        <taxon>Frankliniella</taxon>
    </lineage>
</organism>
<comment type="caution">
    <text evidence="2">The sequence shown here is derived from an EMBL/GenBank/DDBJ whole genome shotgun (WGS) entry which is preliminary data.</text>
</comment>
<feature type="compositionally biased region" description="Low complexity" evidence="1">
    <location>
        <begin position="1149"/>
        <end position="1162"/>
    </location>
</feature>
<gene>
    <name evidence="2" type="ORF">KUF71_015466</name>
</gene>
<feature type="region of interest" description="Disordered" evidence="1">
    <location>
        <begin position="948"/>
        <end position="973"/>
    </location>
</feature>
<feature type="region of interest" description="Disordered" evidence="1">
    <location>
        <begin position="1464"/>
        <end position="1483"/>
    </location>
</feature>
<feature type="compositionally biased region" description="Polar residues" evidence="1">
    <location>
        <begin position="948"/>
        <end position="966"/>
    </location>
</feature>
<dbReference type="Proteomes" id="UP001219518">
    <property type="component" value="Unassembled WGS sequence"/>
</dbReference>
<feature type="compositionally biased region" description="Low complexity" evidence="1">
    <location>
        <begin position="1416"/>
        <end position="1427"/>
    </location>
</feature>
<proteinExistence type="predicted"/>
<feature type="compositionally biased region" description="Basic and acidic residues" evidence="1">
    <location>
        <begin position="1815"/>
        <end position="1837"/>
    </location>
</feature>
<feature type="compositionally biased region" description="Polar residues" evidence="1">
    <location>
        <begin position="1622"/>
        <end position="1642"/>
    </location>
</feature>
<dbReference type="GO" id="GO:0005634">
    <property type="term" value="C:nucleus"/>
    <property type="evidence" value="ECO:0007669"/>
    <property type="project" value="TreeGrafter"/>
</dbReference>
<dbReference type="EMBL" id="JAHWGI010001278">
    <property type="protein sequence ID" value="KAK3927160.1"/>
    <property type="molecule type" value="Genomic_DNA"/>
</dbReference>
<name>A0AAE1HTI0_9NEOP</name>
<feature type="region of interest" description="Disordered" evidence="1">
    <location>
        <begin position="846"/>
        <end position="866"/>
    </location>
</feature>
<feature type="compositionally biased region" description="Polar residues" evidence="1">
    <location>
        <begin position="1240"/>
        <end position="1294"/>
    </location>
</feature>
<feature type="region of interest" description="Disordered" evidence="1">
    <location>
        <begin position="1043"/>
        <end position="1098"/>
    </location>
</feature>
<feature type="region of interest" description="Disordered" evidence="1">
    <location>
        <begin position="1147"/>
        <end position="1430"/>
    </location>
</feature>
<sequence length="2306" mass="253570">MKEKDGNNTEDILAQISNSRTSETVLKSLYQKLNCDTLTNLQRIRALKLVSLHATKDGCTSDLQATALKSGLSILKADQSASTNSATGALLNFLEVCYKIVKDFVLKPSDLATDSVAIALEVLSLMNAMTASKMFSDNESELLSNLLVCLKEDLLKLPALSLLAVYLSEASTKSALKDEPLIQSIYPLLFNLEDSKIRSAALSVLRKSVLKSKTLPFWSQLKEDTQRIYCKQMVEMVNQKMNWPEIWQFVVKMFGEELHSGGQLINHMLEVLERAFKHADFEWTRVQAFVCWNTLIDNFKNGLRNKKRIDLIMIPLKANNHRIEILASAKLDTYNHLLNSLGKDLGTYPDVLLSFFSFCFGSEKVTCPPVKSYPALHEKCVNSINNIFASPLIKDVFTKIHKELIQAVGECFMLENVNSEVLGTLWDSLMGLIHQQEGTDIVKELFNVVNSLVSRAAIGETSANFKMRRSISPPVSPQGPRPLNIDLGRRIVLIVIHGLVEGRSALPANLFQNRTLYMGSFDVMNGTPPLLFVEWLLSPALRLGAGSTLVYKQLLCKIISYRQDGSTGFMDFVQQVLKKLPVIDESCSAARGILLYKSMAENWCILANAVVEYLQNQGSINQGDAAEHDFRAFYSLLMFPIQSLHVDFELVKECILPWKHLFYESCQQAALTPTTSTQELCEEVCTRLVSFSKRNSPPKQIASVFFFITNILGVAIEKFNSLKRVKWILKHISGVLKELNHVSFDQAQVFSQTAICIQKCLHRSSVTKEIINNISPTLCSLLKAKVNAPEPVDDLCSALSALKQASMVIHQHGMSENDVSSMLQNVILAGKNHLNEKIRASVQQLSNFSRDTSSPEKDKTVSHVNGSALESRLTSPKSICKKLSTVLMSPSCLSPGNSKEKSHISSCGSDAKFVRIETPPKKLILTEHQKEVRRERRQDIPALYQDLSQTSQSMTQDLTQDHSGLTSPKKKHTSMTIIEEDAVMDTGDIEPNIQVNFAKAESPMSTKKSKVESECNLNGRSFTPPAGFVLPITAENIISKSETKSITSECSGMKNADGTGKESEDSSTPSKVDKRANKTTRAITRSNSHTNLMTRSGKVVKRASLSLASEPDLLKKKKSARKSLPITSEEIVKKNSIETAFVDLDSTDTESTSSITSDVSSSAPKSGKKLGSKRRRSLKRDLSQELTKDSEKKSDGVERVSDAAVDKNEKNEEVSPVEKLKKSIQDVSQIKAGRKVLPRSCSNSSLDELGNTNTSKNAIELSCSETPNRAMSQSSEAENPLKQSPSNISCQSPRENGLIVSVENKNVDSMESRLEDESASGIIRNTRNKSTASPVPPVTSKPSSPQILLLVCNESPKSASPKNDENVQSRTSNKTEFKFPGSCKGSDESKQSNATDVKSSSFESKDENNLLDHSSQESQEVIESSQEPMSKMKQCVVSLELFRCADPNEKMEFEDVIVERGPERNSPYKVLPKTDNEISPTSKQVCRSLNMDDVDSVSLVALKKRVSTLLDKGNSAETELKNTECVVNPVETLLSPKKVSVSSTIEVKETSKMLNHPEEEKKQEVTSLGESLPSSRNSSMPEWMHEKKSSPPSKPLRTVRSACSRSQAFLKSVSPPKATDVSPMSSPVQSKRIQKTESTNSTPIIQRSSRAAQLLGLGQAAAARGGDTVVCNGNRSNRSEGEEVEISISATSSASSFNSIASSVCTSAINTSVNTVPVVGSPSVRRQGKLFEMVTPQKSLEDEGLRKDWVRKTPCAKATPDSSILKRKREADSDAASPSLKRKRVSFRDPPLSSILRFGETTEMPGTVISSDPCHYSDKASDEEATNHDPEKCKTPVEEESALQPADTSLSKRSLQTNSENLVQDSGSTNTCSKKSAVPQNDGCIDSHKDIPISSNGVSNFGSDEDRGLNISSPEKLKQNEQSNSNLNCTVDKNPKPRGEGNSRSSELEGSDSSDSEAMEVDVDELSQGESNSEHTEAGTEGMLDDLPRLPSDSSPVYPNLVRCVHPIDCISSKLTAPVWKKSLLREFSEQGICTIGDLAKVTQDRLDRLKVKPPKRTNVLCVLEDFERHHDSLRDSVMCELSKESPTSCVEPQADQPQYSLKDALASASDEEIVTKLAELGRLPNFCSLVIKESKPLDVAKNIASSQAILQALPVDTVAETYLSQVGKSSGRIEKNISVESLALILSRVQAGVLQDTIFPAVPSILSSVLSDSMRNYVLREFSSSEIVCHMDNEKLSQMVHPISLRIGAKEVVSKVFSKLNEEDIAKIIDKSKIEGTVRALLSNLAPHESLKFLFDYGQSILSNK</sequence>
<feature type="compositionally biased region" description="Polar residues" evidence="1">
    <location>
        <begin position="1565"/>
        <end position="1580"/>
    </location>
</feature>
<dbReference type="GO" id="GO:0000723">
    <property type="term" value="P:telomere maintenance"/>
    <property type="evidence" value="ECO:0007669"/>
    <property type="project" value="TreeGrafter"/>
</dbReference>
<evidence type="ECO:0000313" key="3">
    <source>
        <dbReference type="Proteomes" id="UP001219518"/>
    </source>
</evidence>
<feature type="compositionally biased region" description="Basic and acidic residues" evidence="1">
    <location>
        <begin position="1546"/>
        <end position="1564"/>
    </location>
</feature>
<feature type="compositionally biased region" description="Polar residues" evidence="1">
    <location>
        <begin position="1079"/>
        <end position="1094"/>
    </location>
</feature>
<dbReference type="PANTHER" id="PTHR22928">
    <property type="entry name" value="TELOMERE-ASSOCIATED PROTEIN RIF1"/>
    <property type="match status" value="1"/>
</dbReference>
<evidence type="ECO:0000313" key="2">
    <source>
        <dbReference type="EMBL" id="KAK3927160.1"/>
    </source>
</evidence>
<dbReference type="SUPFAM" id="SSF48371">
    <property type="entry name" value="ARM repeat"/>
    <property type="match status" value="1"/>
</dbReference>
<feature type="compositionally biased region" description="Polar residues" evidence="1">
    <location>
        <begin position="1391"/>
        <end position="1402"/>
    </location>
</feature>
<evidence type="ECO:0000256" key="1">
    <source>
        <dbReference type="SAM" id="MobiDB-lite"/>
    </source>
</evidence>
<feature type="region of interest" description="Disordered" evidence="1">
    <location>
        <begin position="1760"/>
        <end position="1991"/>
    </location>
</feature>
<feature type="compositionally biased region" description="Basic residues" evidence="1">
    <location>
        <begin position="1166"/>
        <end position="1178"/>
    </location>
</feature>
<dbReference type="InterPro" id="IPR016024">
    <property type="entry name" value="ARM-type_fold"/>
</dbReference>
<accession>A0AAE1HTI0</accession>
<keyword evidence="3" id="KW-1185">Reference proteome</keyword>
<feature type="compositionally biased region" description="Polar residues" evidence="1">
    <location>
        <begin position="1846"/>
        <end position="1874"/>
    </location>
</feature>
<feature type="compositionally biased region" description="Acidic residues" evidence="1">
    <location>
        <begin position="1949"/>
        <end position="1967"/>
    </location>
</feature>
<feature type="compositionally biased region" description="Basic and acidic residues" evidence="1">
    <location>
        <begin position="1179"/>
        <end position="1224"/>
    </location>
</feature>
<dbReference type="GO" id="GO:0140445">
    <property type="term" value="C:chromosome, telomeric repeat region"/>
    <property type="evidence" value="ECO:0007669"/>
    <property type="project" value="TreeGrafter"/>
</dbReference>
<reference evidence="2" key="2">
    <citation type="journal article" date="2023" name="BMC Genomics">
        <title>Pest status, molecular evolution, and epigenetic factors derived from the genome assembly of Frankliniella fusca, a thysanopteran phytovirus vector.</title>
        <authorList>
            <person name="Catto M.A."/>
            <person name="Labadie P.E."/>
            <person name="Jacobson A.L."/>
            <person name="Kennedy G.G."/>
            <person name="Srinivasan R."/>
            <person name="Hunt B.G."/>
        </authorList>
    </citation>
    <scope>NUCLEOTIDE SEQUENCE</scope>
    <source>
        <strain evidence="2">PL_HMW_Pooled</strain>
    </source>
</reference>
<feature type="compositionally biased region" description="Polar residues" evidence="1">
    <location>
        <begin position="1893"/>
        <end position="1902"/>
    </location>
</feature>
<feature type="compositionally biased region" description="Basic and acidic residues" evidence="1">
    <location>
        <begin position="1362"/>
        <end position="1377"/>
    </location>
</feature>
<feature type="compositionally biased region" description="Basic and acidic residues" evidence="1">
    <location>
        <begin position="1305"/>
        <end position="1316"/>
    </location>
</feature>
<dbReference type="PANTHER" id="PTHR22928:SF3">
    <property type="entry name" value="TELOMERE-ASSOCIATED PROTEIN RIF1"/>
    <property type="match status" value="1"/>
</dbReference>
<feature type="region of interest" description="Disordered" evidence="1">
    <location>
        <begin position="1544"/>
        <end position="1642"/>
    </location>
</feature>
<reference evidence="2" key="1">
    <citation type="submission" date="2021-07" db="EMBL/GenBank/DDBJ databases">
        <authorList>
            <person name="Catto M.A."/>
            <person name="Jacobson A."/>
            <person name="Kennedy G."/>
            <person name="Labadie P."/>
            <person name="Hunt B.G."/>
            <person name="Srinivasan R."/>
        </authorList>
    </citation>
    <scope>NUCLEOTIDE SEQUENCE</scope>
    <source>
        <strain evidence="2">PL_HMW_Pooled</strain>
        <tissue evidence="2">Head</tissue>
    </source>
</reference>
<feature type="compositionally biased region" description="Polar residues" evidence="1">
    <location>
        <begin position="1920"/>
        <end position="1931"/>
    </location>
</feature>
<protein>
    <submittedName>
        <fullName evidence="2">Telomere-associated protein RIF1</fullName>
    </submittedName>
</protein>